<name>A0A4Y2DRA0_ARAVE</name>
<evidence type="ECO:0000313" key="2">
    <source>
        <dbReference type="Proteomes" id="UP000499080"/>
    </source>
</evidence>
<dbReference type="Proteomes" id="UP000499080">
    <property type="component" value="Unassembled WGS sequence"/>
</dbReference>
<proteinExistence type="predicted"/>
<dbReference type="AlphaFoldDB" id="A0A4Y2DRA0"/>
<organism evidence="1 2">
    <name type="scientific">Araneus ventricosus</name>
    <name type="common">Orbweaver spider</name>
    <name type="synonym">Epeira ventricosa</name>
    <dbReference type="NCBI Taxonomy" id="182803"/>
    <lineage>
        <taxon>Eukaryota</taxon>
        <taxon>Metazoa</taxon>
        <taxon>Ecdysozoa</taxon>
        <taxon>Arthropoda</taxon>
        <taxon>Chelicerata</taxon>
        <taxon>Arachnida</taxon>
        <taxon>Araneae</taxon>
        <taxon>Araneomorphae</taxon>
        <taxon>Entelegynae</taxon>
        <taxon>Araneoidea</taxon>
        <taxon>Araneidae</taxon>
        <taxon>Araneus</taxon>
    </lineage>
</organism>
<gene>
    <name evidence="1" type="ORF">AVEN_259865_1</name>
</gene>
<reference evidence="1 2" key="1">
    <citation type="journal article" date="2019" name="Sci. Rep.">
        <title>Orb-weaving spider Araneus ventricosus genome elucidates the spidroin gene catalogue.</title>
        <authorList>
            <person name="Kono N."/>
            <person name="Nakamura H."/>
            <person name="Ohtoshi R."/>
            <person name="Moran D.A.P."/>
            <person name="Shinohara A."/>
            <person name="Yoshida Y."/>
            <person name="Fujiwara M."/>
            <person name="Mori M."/>
            <person name="Tomita M."/>
            <person name="Arakawa K."/>
        </authorList>
    </citation>
    <scope>NUCLEOTIDE SEQUENCE [LARGE SCALE GENOMIC DNA]</scope>
</reference>
<sequence length="108" mass="12486">MLPPKHVSLLNVFCSKRRIFGENRPRLSSYLTTPLPKPRKSLLFPVSLFSKARRTRREADGEPQTCRKRRHELRLGQHTGSHLLSAASAYHLWALLGYFGVLWRNSFA</sequence>
<protein>
    <submittedName>
        <fullName evidence="1">Uncharacterized protein</fullName>
    </submittedName>
</protein>
<dbReference type="EMBL" id="BGPR01000420">
    <property type="protein sequence ID" value="GBM19281.1"/>
    <property type="molecule type" value="Genomic_DNA"/>
</dbReference>
<keyword evidence="2" id="KW-1185">Reference proteome</keyword>
<comment type="caution">
    <text evidence="1">The sequence shown here is derived from an EMBL/GenBank/DDBJ whole genome shotgun (WGS) entry which is preliminary data.</text>
</comment>
<evidence type="ECO:0000313" key="1">
    <source>
        <dbReference type="EMBL" id="GBM19281.1"/>
    </source>
</evidence>
<accession>A0A4Y2DRA0</accession>